<evidence type="ECO:0000256" key="1">
    <source>
        <dbReference type="ARBA" id="ARBA00022729"/>
    </source>
</evidence>
<accession>A0ABY3ZU36</accession>
<organism evidence="3 4">
    <name type="scientific">Macrococcus armenti</name>
    <dbReference type="NCBI Taxonomy" id="2875764"/>
    <lineage>
        <taxon>Bacteria</taxon>
        <taxon>Bacillati</taxon>
        <taxon>Bacillota</taxon>
        <taxon>Bacilli</taxon>
        <taxon>Bacillales</taxon>
        <taxon>Staphylococcaceae</taxon>
        <taxon>Macrococcus</taxon>
    </lineage>
</organism>
<dbReference type="EMBL" id="CP094348">
    <property type="protein sequence ID" value="UOB20417.1"/>
    <property type="molecule type" value="Genomic_DNA"/>
</dbReference>
<dbReference type="NCBIfam" id="TIGR01168">
    <property type="entry name" value="YSIRK_signal"/>
    <property type="match status" value="1"/>
</dbReference>
<feature type="compositionally biased region" description="Basic and acidic residues" evidence="2">
    <location>
        <begin position="431"/>
        <end position="457"/>
    </location>
</feature>
<sequence>MSKHFKQNGKRNSFSIRKRATGVASLLLSTIILVGNSFDGQVAKAQTATQDSNVVASASIDLIHTLDGYLSFDEDRDGTPDIYIPNIQVDLFLDGKVVETTITDSDGYFKFSDVFQDQYQLRFTNFYVPGEDTSNIDWSARTFVVNVGNMDADVIRTNIVVKKKKPVVENPTTEAPTTELPTTELPTTEAPTTEAPTTEAPTTELPTTEAPTTELPTTELPTTEAPTTEAPTTEAPTTEAPTIEAPTTELPTTELPTTEAPTTEVPTTEAPTIEAPTTEAPTTEAPTTEAPTTEVPTTELPTTEAPTTEAPTTEVPTTELPTTEAPTTEVPTVEIPFENGESTYEVPSVVHRNELTTHSNESIPPIFDIINGDRRKSYGQEVLSSDVLTEGKSGKDIHRSRLLIFKTKISVNRHYTLPESNDISKKHTKKDNKSDAEDNKEIISIDEPKAPKTPPFKEVDNEFANIIVDDPIGPGEIRGLTTFASSIGGLMIKHKGD</sequence>
<dbReference type="SUPFAM" id="SSF117074">
    <property type="entry name" value="Hypothetical protein PA1324"/>
    <property type="match status" value="1"/>
</dbReference>
<feature type="region of interest" description="Disordered" evidence="2">
    <location>
        <begin position="168"/>
        <end position="328"/>
    </location>
</feature>
<dbReference type="Gene3D" id="2.60.40.10">
    <property type="entry name" value="Immunoglobulins"/>
    <property type="match status" value="1"/>
</dbReference>
<keyword evidence="1" id="KW-0732">Signal</keyword>
<gene>
    <name evidence="3" type="ORF">MRZ06_10595</name>
</gene>
<dbReference type="InterPro" id="IPR005877">
    <property type="entry name" value="YSIRK_signal_dom"/>
</dbReference>
<evidence type="ECO:0000313" key="3">
    <source>
        <dbReference type="EMBL" id="UOB20417.1"/>
    </source>
</evidence>
<name>A0ABY3ZU36_9STAP</name>
<dbReference type="PANTHER" id="PTHR35383:SF1">
    <property type="entry name" value="MUCIN 12EA-RELATED"/>
    <property type="match status" value="1"/>
</dbReference>
<reference evidence="3" key="1">
    <citation type="submission" date="2022-03" db="EMBL/GenBank/DDBJ databases">
        <authorList>
            <person name="Vrbovska V."/>
            <person name="Kovarovic V."/>
            <person name="Botka T."/>
            <person name="Pantucek R."/>
        </authorList>
    </citation>
    <scope>NUCLEOTIDE SEQUENCE</scope>
    <source>
        <strain evidence="3">CCM 2609</strain>
    </source>
</reference>
<dbReference type="Proteomes" id="UP000830343">
    <property type="component" value="Chromosome"/>
</dbReference>
<proteinExistence type="predicted"/>
<protein>
    <submittedName>
        <fullName evidence="3">YSIRK-type signal peptide-containing protein</fullName>
    </submittedName>
</protein>
<feature type="region of interest" description="Disordered" evidence="2">
    <location>
        <begin position="420"/>
        <end position="457"/>
    </location>
</feature>
<dbReference type="InterPro" id="IPR013783">
    <property type="entry name" value="Ig-like_fold"/>
</dbReference>
<evidence type="ECO:0000256" key="2">
    <source>
        <dbReference type="SAM" id="MobiDB-lite"/>
    </source>
</evidence>
<dbReference type="RefSeq" id="WP_243365778.1">
    <property type="nucleotide sequence ID" value="NZ_CP094348.1"/>
</dbReference>
<dbReference type="PANTHER" id="PTHR35383">
    <property type="entry name" value="MUCIN 12EA-RELATED"/>
    <property type="match status" value="1"/>
</dbReference>
<keyword evidence="4" id="KW-1185">Reference proteome</keyword>
<reference evidence="3" key="2">
    <citation type="submission" date="2022-04" db="EMBL/GenBank/DDBJ databases">
        <title>Antimicrobial genetic elements in methicillin-resistant Macrococcus armenti.</title>
        <authorList>
            <person name="Keller J.E."/>
            <person name="Schwendener S."/>
            <person name="Pantucek R."/>
            <person name="Perreten V."/>
        </authorList>
    </citation>
    <scope>NUCLEOTIDE SEQUENCE</scope>
    <source>
        <strain evidence="3">CCM 2609</strain>
    </source>
</reference>
<feature type="compositionally biased region" description="Low complexity" evidence="2">
    <location>
        <begin position="171"/>
        <end position="328"/>
    </location>
</feature>
<evidence type="ECO:0000313" key="4">
    <source>
        <dbReference type="Proteomes" id="UP000830343"/>
    </source>
</evidence>